<reference evidence="2 3" key="1">
    <citation type="submission" date="2016-09" db="EMBL/GenBank/DDBJ databases">
        <title>Genome sequence of Eubacterium angustum.</title>
        <authorList>
            <person name="Poehlein A."/>
            <person name="Daniel R."/>
        </authorList>
    </citation>
    <scope>NUCLEOTIDE SEQUENCE [LARGE SCALE GENOMIC DNA]</scope>
    <source>
        <strain evidence="2 3">DSM 1989</strain>
    </source>
</reference>
<dbReference type="RefSeq" id="WP_071063816.1">
    <property type="nucleotide sequence ID" value="NZ_MKIE01000007.1"/>
</dbReference>
<evidence type="ECO:0000313" key="2">
    <source>
        <dbReference type="EMBL" id="OHW61809.1"/>
    </source>
</evidence>
<dbReference type="STRING" id="39480.EUAN_18120"/>
<dbReference type="SUPFAM" id="SSF48452">
    <property type="entry name" value="TPR-like"/>
    <property type="match status" value="1"/>
</dbReference>
<keyword evidence="1" id="KW-0175">Coiled coil</keyword>
<name>A0A1S1V7X7_9FIRM</name>
<feature type="coiled-coil region" evidence="1">
    <location>
        <begin position="79"/>
        <end position="106"/>
    </location>
</feature>
<dbReference type="InterPro" id="IPR011990">
    <property type="entry name" value="TPR-like_helical_dom_sf"/>
</dbReference>
<accession>A0A1S1V7X7</accession>
<dbReference type="Gene3D" id="1.25.40.10">
    <property type="entry name" value="Tetratricopeptide repeat domain"/>
    <property type="match status" value="1"/>
</dbReference>
<dbReference type="Proteomes" id="UP000180254">
    <property type="component" value="Unassembled WGS sequence"/>
</dbReference>
<evidence type="ECO:0000256" key="1">
    <source>
        <dbReference type="SAM" id="Coils"/>
    </source>
</evidence>
<comment type="caution">
    <text evidence="2">The sequence shown here is derived from an EMBL/GenBank/DDBJ whole genome shotgun (WGS) entry which is preliminary data.</text>
</comment>
<evidence type="ECO:0000313" key="3">
    <source>
        <dbReference type="Proteomes" id="UP000180254"/>
    </source>
</evidence>
<dbReference type="SUPFAM" id="SSF47413">
    <property type="entry name" value="lambda repressor-like DNA-binding domains"/>
    <property type="match status" value="1"/>
</dbReference>
<gene>
    <name evidence="2" type="ORF">EUAN_18120</name>
</gene>
<dbReference type="OrthoDB" id="5516148at2"/>
<dbReference type="InterPro" id="IPR010982">
    <property type="entry name" value="Lambda_DNA-bd_dom_sf"/>
</dbReference>
<proteinExistence type="predicted"/>
<keyword evidence="3" id="KW-1185">Reference proteome</keyword>
<organism evidence="2 3">
    <name type="scientific">Andreesenia angusta</name>
    <dbReference type="NCBI Taxonomy" id="39480"/>
    <lineage>
        <taxon>Bacteria</taxon>
        <taxon>Bacillati</taxon>
        <taxon>Bacillota</taxon>
        <taxon>Tissierellia</taxon>
        <taxon>Tissierellales</taxon>
        <taxon>Gottschalkiaceae</taxon>
        <taxon>Andreesenia</taxon>
    </lineage>
</organism>
<dbReference type="EMBL" id="MKIE01000007">
    <property type="protein sequence ID" value="OHW61809.1"/>
    <property type="molecule type" value="Genomic_DNA"/>
</dbReference>
<sequence length="232" mass="27499">MECIKILSVGERLRHERKKLNLGQDDLAGDRFSKNYISMFENNRRSINRRNAEYLAQRINELSAEKGLDNYIDPEYFLKSKEELAKECCEKRIEEIRSELIEESERQKEIYRVWKLSQDYNLLEHIGEIYYIKGLDAYRDKKYRCAVTNAQASINYYSRVSLFDKSVGSYELLGDISFEREYYEEAIIYYNLGLSISKSLKAQSDESIARKLEKSYSRNNRYGKAKENRSCI</sequence>
<protein>
    <submittedName>
        <fullName evidence="2">Helix-turn-helix domain protein</fullName>
    </submittedName>
</protein>
<dbReference type="AlphaFoldDB" id="A0A1S1V7X7"/>
<dbReference type="GO" id="GO:0003677">
    <property type="term" value="F:DNA binding"/>
    <property type="evidence" value="ECO:0007669"/>
    <property type="project" value="InterPro"/>
</dbReference>